<reference evidence="2" key="1">
    <citation type="submission" date="2023-10" db="EMBL/GenBank/DDBJ databases">
        <authorList>
            <person name="Domelevo Entfellner J.-B."/>
        </authorList>
    </citation>
    <scope>NUCLEOTIDE SEQUENCE</scope>
</reference>
<dbReference type="PANTHER" id="PTHR35318">
    <property type="entry name" value="BNAA10G08410D PROTEIN"/>
    <property type="match status" value="1"/>
</dbReference>
<dbReference type="AlphaFoldDB" id="A0AA86VLL8"/>
<proteinExistence type="predicted"/>
<keyword evidence="3" id="KW-1185">Reference proteome</keyword>
<evidence type="ECO:0000313" key="3">
    <source>
        <dbReference type="Proteomes" id="UP001189624"/>
    </source>
</evidence>
<dbReference type="Gramene" id="rna-AYBTSS11_LOCUS16884">
    <property type="protein sequence ID" value="CAJ1956850.1"/>
    <property type="gene ID" value="gene-AYBTSS11_LOCUS16884"/>
</dbReference>
<gene>
    <name evidence="2" type="ORF">AYBTSS11_LOCUS16884</name>
</gene>
<evidence type="ECO:0000313" key="2">
    <source>
        <dbReference type="EMBL" id="CAJ1956850.1"/>
    </source>
</evidence>
<sequence length="105" mass="11663">MRFFVSCFGGAGEPTAARKPVVPPPSRNLRRNKTHWRPALGSISEETAPPLRERDAAAEAAGDVKRIVNSNTAKAQRRHYGEDCDYSRVVMNAIMPTFSPTPFMF</sequence>
<dbReference type="Proteomes" id="UP001189624">
    <property type="component" value="Chromosome 5"/>
</dbReference>
<evidence type="ECO:0000256" key="1">
    <source>
        <dbReference type="SAM" id="MobiDB-lite"/>
    </source>
</evidence>
<name>A0AA86VLL8_9FABA</name>
<dbReference type="PANTHER" id="PTHR35318:SF2">
    <property type="entry name" value="OS08G0138900 PROTEIN"/>
    <property type="match status" value="1"/>
</dbReference>
<organism evidence="2 3">
    <name type="scientific">Sphenostylis stenocarpa</name>
    <dbReference type="NCBI Taxonomy" id="92480"/>
    <lineage>
        <taxon>Eukaryota</taxon>
        <taxon>Viridiplantae</taxon>
        <taxon>Streptophyta</taxon>
        <taxon>Embryophyta</taxon>
        <taxon>Tracheophyta</taxon>
        <taxon>Spermatophyta</taxon>
        <taxon>Magnoliopsida</taxon>
        <taxon>eudicotyledons</taxon>
        <taxon>Gunneridae</taxon>
        <taxon>Pentapetalae</taxon>
        <taxon>rosids</taxon>
        <taxon>fabids</taxon>
        <taxon>Fabales</taxon>
        <taxon>Fabaceae</taxon>
        <taxon>Papilionoideae</taxon>
        <taxon>50 kb inversion clade</taxon>
        <taxon>NPAAA clade</taxon>
        <taxon>indigoferoid/millettioid clade</taxon>
        <taxon>Phaseoleae</taxon>
        <taxon>Sphenostylis</taxon>
    </lineage>
</organism>
<accession>A0AA86VLL8</accession>
<dbReference type="EMBL" id="OY731402">
    <property type="protein sequence ID" value="CAJ1956850.1"/>
    <property type="molecule type" value="Genomic_DNA"/>
</dbReference>
<feature type="region of interest" description="Disordered" evidence="1">
    <location>
        <begin position="14"/>
        <end position="50"/>
    </location>
</feature>
<protein>
    <submittedName>
        <fullName evidence="2">Uncharacterized protein</fullName>
    </submittedName>
</protein>